<dbReference type="AlphaFoldDB" id="A0A7S7NLX4"/>
<keyword evidence="3 5" id="KW-0413">Isomerase</keyword>
<evidence type="ECO:0000313" key="5">
    <source>
        <dbReference type="EMBL" id="QOY86067.1"/>
    </source>
</evidence>
<feature type="domain" description="PPIase cyclophilin-type" evidence="4">
    <location>
        <begin position="45"/>
        <end position="210"/>
    </location>
</feature>
<dbReference type="PROSITE" id="PS50072">
    <property type="entry name" value="CSA_PPIASE_2"/>
    <property type="match status" value="1"/>
</dbReference>
<organism evidence="5 6">
    <name type="scientific">Paludibaculum fermentans</name>
    <dbReference type="NCBI Taxonomy" id="1473598"/>
    <lineage>
        <taxon>Bacteria</taxon>
        <taxon>Pseudomonadati</taxon>
        <taxon>Acidobacteriota</taxon>
        <taxon>Terriglobia</taxon>
        <taxon>Bryobacterales</taxon>
        <taxon>Bryobacteraceae</taxon>
        <taxon>Paludibaculum</taxon>
    </lineage>
</organism>
<dbReference type="CDD" id="cd00317">
    <property type="entry name" value="cyclophilin"/>
    <property type="match status" value="1"/>
</dbReference>
<reference evidence="5 6" key="1">
    <citation type="submission" date="2020-10" db="EMBL/GenBank/DDBJ databases">
        <title>Complete genome sequence of Paludibaculum fermentans P105T, a facultatively anaerobic acidobacterium capable of dissimilatory Fe(III) reduction.</title>
        <authorList>
            <person name="Dedysh S.N."/>
            <person name="Beletsky A.V."/>
            <person name="Kulichevskaya I.S."/>
            <person name="Mardanov A.V."/>
            <person name="Ravin N.V."/>
        </authorList>
    </citation>
    <scope>NUCLEOTIDE SEQUENCE [LARGE SCALE GENOMIC DNA]</scope>
    <source>
        <strain evidence="5 6">P105</strain>
    </source>
</reference>
<dbReference type="InterPro" id="IPR044665">
    <property type="entry name" value="E_coli_cyclophilin_A-like"/>
</dbReference>
<dbReference type="Proteomes" id="UP000593892">
    <property type="component" value="Chromosome"/>
</dbReference>
<evidence type="ECO:0000256" key="1">
    <source>
        <dbReference type="ARBA" id="ARBA00013194"/>
    </source>
</evidence>
<dbReference type="KEGG" id="pfer:IRI77_25080"/>
<evidence type="ECO:0000256" key="3">
    <source>
        <dbReference type="ARBA" id="ARBA00023235"/>
    </source>
</evidence>
<dbReference type="GO" id="GO:0003755">
    <property type="term" value="F:peptidyl-prolyl cis-trans isomerase activity"/>
    <property type="evidence" value="ECO:0007669"/>
    <property type="project" value="UniProtKB-KW"/>
</dbReference>
<dbReference type="EC" id="5.2.1.8" evidence="1"/>
<sequence length="210" mass="22854">MGHLHCRTGAYPARRRVYNSGVRTLLFLAIFAAALPAQTARVVLETELGSIEVQLDLKNAPVTSANFLKYVDAGAYDGGVFHRTVRLDNQPRNRIRIEVIQGGIQPGRRGPDADPIPLERTNKSGLKHVDGTISMARDRPDTATSDFFVCIGDQPALDFGGMRNPDGQGFAAFGRVVSGMDVVRKIQQAPAEGQTLKPPVKILRVRRAAP</sequence>
<dbReference type="SUPFAM" id="SSF50891">
    <property type="entry name" value="Cyclophilin-like"/>
    <property type="match status" value="1"/>
</dbReference>
<proteinExistence type="predicted"/>
<dbReference type="InterPro" id="IPR029000">
    <property type="entry name" value="Cyclophilin-like_dom_sf"/>
</dbReference>
<protein>
    <recommendedName>
        <fullName evidence="1">peptidylprolyl isomerase</fullName>
        <ecNumber evidence="1">5.2.1.8</ecNumber>
    </recommendedName>
</protein>
<dbReference type="PANTHER" id="PTHR43246">
    <property type="entry name" value="PEPTIDYL-PROLYL CIS-TRANS ISOMERASE CYP38, CHLOROPLASTIC"/>
    <property type="match status" value="1"/>
</dbReference>
<gene>
    <name evidence="5" type="ORF">IRI77_25080</name>
</gene>
<evidence type="ECO:0000313" key="6">
    <source>
        <dbReference type="Proteomes" id="UP000593892"/>
    </source>
</evidence>
<dbReference type="EMBL" id="CP063849">
    <property type="protein sequence ID" value="QOY86067.1"/>
    <property type="molecule type" value="Genomic_DNA"/>
</dbReference>
<dbReference type="Gene3D" id="2.40.100.10">
    <property type="entry name" value="Cyclophilin-like"/>
    <property type="match status" value="1"/>
</dbReference>
<dbReference type="Pfam" id="PF00160">
    <property type="entry name" value="Pro_isomerase"/>
    <property type="match status" value="1"/>
</dbReference>
<dbReference type="InterPro" id="IPR002130">
    <property type="entry name" value="Cyclophilin-type_PPIase_dom"/>
</dbReference>
<keyword evidence="6" id="KW-1185">Reference proteome</keyword>
<keyword evidence="2" id="KW-0697">Rotamase</keyword>
<name>A0A7S7NLX4_PALFE</name>
<accession>A0A7S7NLX4</accession>
<evidence type="ECO:0000259" key="4">
    <source>
        <dbReference type="PROSITE" id="PS50072"/>
    </source>
</evidence>
<evidence type="ECO:0000256" key="2">
    <source>
        <dbReference type="ARBA" id="ARBA00023110"/>
    </source>
</evidence>